<accession>A0A1P8TTN8</accession>
<evidence type="ECO:0000313" key="4">
    <source>
        <dbReference type="EMBL" id="QQC93796.1"/>
    </source>
</evidence>
<dbReference type="Proteomes" id="UP000596130">
    <property type="component" value="Chromosome"/>
</dbReference>
<dbReference type="InterPro" id="IPR029046">
    <property type="entry name" value="LolA/LolB/LppX"/>
</dbReference>
<dbReference type="OrthoDB" id="3745543at2"/>
<sequence>MRRTAVSAACLAVAATVGLTACGADTGGTGSAKRAAEKKGPFAGMSGGEIADKALKATSGATSLRIKGEVMDEDAGLISMDLAMDTNGECAGSIGLGGQGKMEMIIPGGTVYLKYDEKFLRAQSKGEPAADVQSAVDMLAGRWAKTKATSDGAKETAAFCDLDMVLADFKGVHSAARRGGTTTVDGTPAIRLTESDGKEKYELYVATEGKPYLLRVDTVGKGGTSEPLTFGDYDKPVKTTPPTGDVLDLDKLTG</sequence>
<dbReference type="Proteomes" id="UP000187191">
    <property type="component" value="Chromosome"/>
</dbReference>
<proteinExistence type="predicted"/>
<reference evidence="4 6" key="2">
    <citation type="submission" date="2020-12" db="EMBL/GenBank/DDBJ databases">
        <title>Identification and biosynthesis of polyene macrolides produced by Streptomyces alfalfae Men-myco-93-63.</title>
        <authorList>
            <person name="Liu D."/>
            <person name="Li Y."/>
            <person name="Liu L."/>
            <person name="Han X."/>
            <person name="Shen F."/>
        </authorList>
    </citation>
    <scope>NUCLEOTIDE SEQUENCE [LARGE SCALE GENOMIC DNA]</scope>
    <source>
        <strain evidence="4 6">Men-myco-93-63</strain>
    </source>
</reference>
<dbReference type="AlphaFoldDB" id="A0A1P8TTN8"/>
<evidence type="ECO:0000313" key="6">
    <source>
        <dbReference type="Proteomes" id="UP000596130"/>
    </source>
</evidence>
<feature type="signal peptide" evidence="2">
    <location>
        <begin position="1"/>
        <end position="23"/>
    </location>
</feature>
<evidence type="ECO:0000313" key="5">
    <source>
        <dbReference type="Proteomes" id="UP000187191"/>
    </source>
</evidence>
<feature type="region of interest" description="Disordered" evidence="1">
    <location>
        <begin position="222"/>
        <end position="254"/>
    </location>
</feature>
<gene>
    <name evidence="3" type="ORF">A7J05_21195</name>
    <name evidence="4" type="ORF">I8755_15780</name>
</gene>
<reference evidence="3 5" key="1">
    <citation type="submission" date="2016-05" db="EMBL/GenBank/DDBJ databases">
        <authorList>
            <person name="Gu J."/>
        </authorList>
    </citation>
    <scope>NUCLEOTIDE SEQUENCE [LARGE SCALE GENOMIC DNA]</scope>
    <source>
        <strain evidence="3 5">ACCC40021</strain>
    </source>
</reference>
<evidence type="ECO:0000256" key="2">
    <source>
        <dbReference type="SAM" id="SignalP"/>
    </source>
</evidence>
<keyword evidence="5" id="KW-1185">Reference proteome</keyword>
<dbReference type="EMBL" id="CP065959">
    <property type="protein sequence ID" value="QQC93796.1"/>
    <property type="molecule type" value="Genomic_DNA"/>
</dbReference>
<dbReference type="EMBL" id="CP015588">
    <property type="protein sequence ID" value="APY91008.1"/>
    <property type="molecule type" value="Genomic_DNA"/>
</dbReference>
<evidence type="ECO:0008006" key="7">
    <source>
        <dbReference type="Google" id="ProtNLM"/>
    </source>
</evidence>
<dbReference type="Gene3D" id="2.50.20.20">
    <property type="match status" value="1"/>
</dbReference>
<dbReference type="SUPFAM" id="SSF89392">
    <property type="entry name" value="Prokaryotic lipoproteins and lipoprotein localization factors"/>
    <property type="match status" value="1"/>
</dbReference>
<evidence type="ECO:0000313" key="3">
    <source>
        <dbReference type="EMBL" id="APY91008.1"/>
    </source>
</evidence>
<protein>
    <recommendedName>
        <fullName evidence="7">Lipoprotein</fullName>
    </recommendedName>
</protein>
<feature type="chain" id="PRO_5043148626" description="Lipoprotein" evidence="2">
    <location>
        <begin position="24"/>
        <end position="254"/>
    </location>
</feature>
<name>A0A1P8TTN8_9ACTN</name>
<evidence type="ECO:0000256" key="1">
    <source>
        <dbReference type="SAM" id="MobiDB-lite"/>
    </source>
</evidence>
<organism evidence="4 6">
    <name type="scientific">Streptomyces alfalfae</name>
    <dbReference type="NCBI Taxonomy" id="1642299"/>
    <lineage>
        <taxon>Bacteria</taxon>
        <taxon>Bacillati</taxon>
        <taxon>Actinomycetota</taxon>
        <taxon>Actinomycetes</taxon>
        <taxon>Kitasatosporales</taxon>
        <taxon>Streptomycetaceae</taxon>
        <taxon>Streptomyces</taxon>
    </lineage>
</organism>
<dbReference type="KEGG" id="ssia:A7J05_21195"/>
<keyword evidence="2" id="KW-0732">Signal</keyword>
<dbReference type="PROSITE" id="PS51257">
    <property type="entry name" value="PROKAR_LIPOPROTEIN"/>
    <property type="match status" value="1"/>
</dbReference>